<accession>A0ABR4WY99</accession>
<gene>
    <name evidence="1" type="ORF">IL38_24000</name>
</gene>
<sequence>MPDTTVPLGPWDQAVTSAENAVRHLTAASRADETVPSHEHGERSYTALLDALAALGTARATDPIEFVNHVADDLAVSIMGRSSTH</sequence>
<organism evidence="1 2">
    <name type="scientific">Actinopolyspora erythraea</name>
    <dbReference type="NCBI Taxonomy" id="414996"/>
    <lineage>
        <taxon>Bacteria</taxon>
        <taxon>Bacillati</taxon>
        <taxon>Actinomycetota</taxon>
        <taxon>Actinomycetes</taxon>
        <taxon>Actinopolysporales</taxon>
        <taxon>Actinopolysporaceae</taxon>
        <taxon>Actinopolyspora</taxon>
    </lineage>
</organism>
<dbReference type="RefSeq" id="WP_043578871.1">
    <property type="nucleotide sequence ID" value="NZ_KN214181.1"/>
</dbReference>
<proteinExistence type="predicted"/>
<dbReference type="EMBL" id="JPMV01000046">
    <property type="protein sequence ID" value="KGI79364.1"/>
    <property type="molecule type" value="Genomic_DNA"/>
</dbReference>
<reference evidence="1 2" key="1">
    <citation type="journal article" date="2014" name="PLoS ONE">
        <title>Identification and Characterization of a New Erythromycin Biosynthetic Gene Cluster in Actinopolyspora erythraea YIM90600, a Novel Erythronolide-Producing Halophilic Actinomycete Isolated from Salt Field.</title>
        <authorList>
            <person name="Chen D."/>
            <person name="Feng J."/>
            <person name="Huang L."/>
            <person name="Zhang Q."/>
            <person name="Wu J."/>
            <person name="Zhu X."/>
            <person name="Duan Y."/>
            <person name="Xu Z."/>
        </authorList>
    </citation>
    <scope>NUCLEOTIDE SEQUENCE [LARGE SCALE GENOMIC DNA]</scope>
    <source>
        <strain evidence="1 2">YIM90600</strain>
    </source>
</reference>
<name>A0ABR4WY99_9ACTN</name>
<keyword evidence="2" id="KW-1185">Reference proteome</keyword>
<dbReference type="Proteomes" id="UP000029737">
    <property type="component" value="Unassembled WGS sequence"/>
</dbReference>
<comment type="caution">
    <text evidence="1">The sequence shown here is derived from an EMBL/GenBank/DDBJ whole genome shotgun (WGS) entry which is preliminary data.</text>
</comment>
<protein>
    <submittedName>
        <fullName evidence="1">Uncharacterized protein</fullName>
    </submittedName>
</protein>
<evidence type="ECO:0000313" key="1">
    <source>
        <dbReference type="EMBL" id="KGI79364.1"/>
    </source>
</evidence>
<evidence type="ECO:0000313" key="2">
    <source>
        <dbReference type="Proteomes" id="UP000029737"/>
    </source>
</evidence>